<feature type="region of interest" description="Disordered" evidence="1">
    <location>
        <begin position="1"/>
        <end position="25"/>
    </location>
</feature>
<proteinExistence type="predicted"/>
<dbReference type="PANTHER" id="PTHR31973:SF195">
    <property type="entry name" value="MUDR FAMILY TRANSPOSASE"/>
    <property type="match status" value="1"/>
</dbReference>
<dbReference type="PANTHER" id="PTHR31973">
    <property type="entry name" value="POLYPROTEIN, PUTATIVE-RELATED"/>
    <property type="match status" value="1"/>
</dbReference>
<name>A0A438EAH5_VITVI</name>
<dbReference type="AlphaFoldDB" id="A0A438EAH5"/>
<accession>A0A438EAH5</accession>
<organism evidence="2 3">
    <name type="scientific">Vitis vinifera</name>
    <name type="common">Grape</name>
    <dbReference type="NCBI Taxonomy" id="29760"/>
    <lineage>
        <taxon>Eukaryota</taxon>
        <taxon>Viridiplantae</taxon>
        <taxon>Streptophyta</taxon>
        <taxon>Embryophyta</taxon>
        <taxon>Tracheophyta</taxon>
        <taxon>Spermatophyta</taxon>
        <taxon>Magnoliopsida</taxon>
        <taxon>eudicotyledons</taxon>
        <taxon>Gunneridae</taxon>
        <taxon>Pentapetalae</taxon>
        <taxon>rosids</taxon>
        <taxon>Vitales</taxon>
        <taxon>Vitaceae</taxon>
        <taxon>Viteae</taxon>
        <taxon>Vitis</taxon>
    </lineage>
</organism>
<dbReference type="Proteomes" id="UP000288805">
    <property type="component" value="Unassembled WGS sequence"/>
</dbReference>
<evidence type="ECO:0000313" key="2">
    <source>
        <dbReference type="EMBL" id="RVW44678.1"/>
    </source>
</evidence>
<comment type="caution">
    <text evidence="2">The sequence shown here is derived from an EMBL/GenBank/DDBJ whole genome shotgun (WGS) entry which is preliminary data.</text>
</comment>
<dbReference type="EMBL" id="QGNW01001345">
    <property type="protein sequence ID" value="RVW44678.1"/>
    <property type="molecule type" value="Genomic_DNA"/>
</dbReference>
<sequence>MTYECRADEDEEECESQEGDDQSERAEDIQHDGNGVLEFIDEENNNVNVVSSFLALYKAMEGEQGRYVSVDGEGWRVHGWPSFSSKADLQHAAKLYSISAHQECIVVESTTKLLVLRCKKAKQSQCPWKPNVMVVKGFKHCRPVLSIDGTHLYGKYKGTLMIAMGCDGNNQLFPLAFALTEDQHPSIMAAMSDVHLGWSEPYAYHRVSAQQWLEAIPFEKWRSLMTEVEGMAS</sequence>
<gene>
    <name evidence="2" type="ORF">CK203_115586</name>
</gene>
<reference evidence="2 3" key="1">
    <citation type="journal article" date="2018" name="PLoS Genet.">
        <title>Population sequencing reveals clonal diversity and ancestral inbreeding in the grapevine cultivar Chardonnay.</title>
        <authorList>
            <person name="Roach M.J."/>
            <person name="Johnson D.L."/>
            <person name="Bohlmann J."/>
            <person name="van Vuuren H.J."/>
            <person name="Jones S.J."/>
            <person name="Pretorius I.S."/>
            <person name="Schmidt S.A."/>
            <person name="Borneman A.R."/>
        </authorList>
    </citation>
    <scope>NUCLEOTIDE SEQUENCE [LARGE SCALE GENOMIC DNA]</scope>
    <source>
        <strain evidence="3">cv. Chardonnay</strain>
        <tissue evidence="2">Leaf</tissue>
    </source>
</reference>
<protein>
    <recommendedName>
        <fullName evidence="4">Transposase MuDR plant domain-containing protein</fullName>
    </recommendedName>
</protein>
<evidence type="ECO:0008006" key="4">
    <source>
        <dbReference type="Google" id="ProtNLM"/>
    </source>
</evidence>
<evidence type="ECO:0000256" key="1">
    <source>
        <dbReference type="SAM" id="MobiDB-lite"/>
    </source>
</evidence>
<feature type="compositionally biased region" description="Acidic residues" evidence="1">
    <location>
        <begin position="7"/>
        <end position="21"/>
    </location>
</feature>
<evidence type="ECO:0000313" key="3">
    <source>
        <dbReference type="Proteomes" id="UP000288805"/>
    </source>
</evidence>